<dbReference type="PANTHER" id="PTHR36713:SF1">
    <property type="entry name" value="OS09G0344700 PROTEIN"/>
    <property type="match status" value="1"/>
</dbReference>
<evidence type="ECO:0000313" key="3">
    <source>
        <dbReference type="Proteomes" id="UP001174677"/>
    </source>
</evidence>
<name>A0ABQ9NCL6_HEVBR</name>
<dbReference type="Proteomes" id="UP001174677">
    <property type="component" value="Chromosome 1"/>
</dbReference>
<sequence>MEASKEQESTGLLHKILPPRLEDAGLEDCALPDESIKEAFFKAASAIKSGAASLFSDDEEDDCVQDPWPEAKGLTDEVIGGSQDSAMLDTLVGVDTETEVQGPCVAKKSGGVVWEGGDKVVVGGSDVEEKEREKGCVDDGLKGLKIGDKKEENGGAAGGNGDEEQEEKEGERPILTEGFV</sequence>
<accession>A0ABQ9NCL6</accession>
<evidence type="ECO:0000313" key="2">
    <source>
        <dbReference type="EMBL" id="KAJ9190187.1"/>
    </source>
</evidence>
<comment type="caution">
    <text evidence="2">The sequence shown here is derived from an EMBL/GenBank/DDBJ whole genome shotgun (WGS) entry which is preliminary data.</text>
</comment>
<feature type="compositionally biased region" description="Basic and acidic residues" evidence="1">
    <location>
        <begin position="141"/>
        <end position="153"/>
    </location>
</feature>
<reference evidence="2" key="1">
    <citation type="journal article" date="2023" name="Plant Biotechnol. J.">
        <title>Chromosome-level wild Hevea brasiliensis genome provides new tools for genomic-assisted breeding and valuable loci to elevate rubber yield.</title>
        <authorList>
            <person name="Cheng H."/>
            <person name="Song X."/>
            <person name="Hu Y."/>
            <person name="Wu T."/>
            <person name="Yang Q."/>
            <person name="An Z."/>
            <person name="Feng S."/>
            <person name="Deng Z."/>
            <person name="Wu W."/>
            <person name="Zeng X."/>
            <person name="Tu M."/>
            <person name="Wang X."/>
            <person name="Huang H."/>
        </authorList>
    </citation>
    <scope>NUCLEOTIDE SEQUENCE</scope>
    <source>
        <strain evidence="2">MT/VB/25A 57/8</strain>
    </source>
</reference>
<dbReference type="EMBL" id="JARPOI010000001">
    <property type="protein sequence ID" value="KAJ9190187.1"/>
    <property type="molecule type" value="Genomic_DNA"/>
</dbReference>
<protein>
    <submittedName>
        <fullName evidence="2">Uncharacterized protein</fullName>
    </submittedName>
</protein>
<gene>
    <name evidence="2" type="ORF">P3X46_001415</name>
</gene>
<dbReference type="PANTHER" id="PTHR36713">
    <property type="entry name" value="OS09G0344700 PROTEIN"/>
    <property type="match status" value="1"/>
</dbReference>
<keyword evidence="3" id="KW-1185">Reference proteome</keyword>
<proteinExistence type="predicted"/>
<feature type="region of interest" description="Disordered" evidence="1">
    <location>
        <begin position="141"/>
        <end position="180"/>
    </location>
</feature>
<evidence type="ECO:0000256" key="1">
    <source>
        <dbReference type="SAM" id="MobiDB-lite"/>
    </source>
</evidence>
<organism evidence="2 3">
    <name type="scientific">Hevea brasiliensis</name>
    <name type="common">Para rubber tree</name>
    <name type="synonym">Siphonia brasiliensis</name>
    <dbReference type="NCBI Taxonomy" id="3981"/>
    <lineage>
        <taxon>Eukaryota</taxon>
        <taxon>Viridiplantae</taxon>
        <taxon>Streptophyta</taxon>
        <taxon>Embryophyta</taxon>
        <taxon>Tracheophyta</taxon>
        <taxon>Spermatophyta</taxon>
        <taxon>Magnoliopsida</taxon>
        <taxon>eudicotyledons</taxon>
        <taxon>Gunneridae</taxon>
        <taxon>Pentapetalae</taxon>
        <taxon>rosids</taxon>
        <taxon>fabids</taxon>
        <taxon>Malpighiales</taxon>
        <taxon>Euphorbiaceae</taxon>
        <taxon>Crotonoideae</taxon>
        <taxon>Micrandreae</taxon>
        <taxon>Hevea</taxon>
    </lineage>
</organism>